<dbReference type="GO" id="GO:0005813">
    <property type="term" value="C:centrosome"/>
    <property type="evidence" value="ECO:0007669"/>
    <property type="project" value="UniProtKB-SubCell"/>
</dbReference>
<dbReference type="SUPFAM" id="SSF52058">
    <property type="entry name" value="L domain-like"/>
    <property type="match status" value="1"/>
</dbReference>
<evidence type="ECO:0000256" key="12">
    <source>
        <dbReference type="ARBA" id="ARBA00076677"/>
    </source>
</evidence>
<evidence type="ECO:0000256" key="1">
    <source>
        <dbReference type="ARBA" id="ARBA00004123"/>
    </source>
</evidence>
<dbReference type="GO" id="GO:0000398">
    <property type="term" value="P:mRNA splicing, via spliceosome"/>
    <property type="evidence" value="ECO:0007669"/>
    <property type="project" value="InterPro"/>
</dbReference>
<comment type="function">
    <text evidence="10">Acts as a key negative regulator of ciliogenesis in collaboration with CCP110 by capping the mother centriole thereby preventing cilia formation. Required for recruitment of CCP110 to the centrosome.</text>
</comment>
<dbReference type="EMBL" id="JASPKY010000140">
    <property type="protein sequence ID" value="KAK9730941.1"/>
    <property type="molecule type" value="Genomic_DNA"/>
</dbReference>
<proteinExistence type="inferred from homology"/>
<evidence type="ECO:0000256" key="8">
    <source>
        <dbReference type="ARBA" id="ARBA00023242"/>
    </source>
</evidence>
<evidence type="ECO:0000313" key="14">
    <source>
        <dbReference type="EMBL" id="KAK9730941.1"/>
    </source>
</evidence>
<evidence type="ECO:0000256" key="11">
    <source>
        <dbReference type="ARBA" id="ARBA00068862"/>
    </source>
</evidence>
<dbReference type="InterPro" id="IPR032675">
    <property type="entry name" value="LRR_dom_sf"/>
</dbReference>
<keyword evidence="15" id="KW-1185">Reference proteome</keyword>
<dbReference type="PROSITE" id="PS50096">
    <property type="entry name" value="IQ"/>
    <property type="match status" value="1"/>
</dbReference>
<evidence type="ECO:0000256" key="9">
    <source>
        <dbReference type="ARBA" id="ARBA00024196"/>
    </source>
</evidence>
<evidence type="ECO:0000256" key="7">
    <source>
        <dbReference type="ARBA" id="ARBA00023212"/>
    </source>
</evidence>
<comment type="caution">
    <text evidence="14">The sequence shown here is derived from an EMBL/GenBank/DDBJ whole genome shotgun (WGS) entry which is preliminary data.</text>
</comment>
<reference evidence="14 15" key="1">
    <citation type="journal article" date="2024" name="BMC Genomics">
        <title>De novo assembly and annotation of Popillia japonica's genome with initial clues to its potential as an invasive pest.</title>
        <authorList>
            <person name="Cucini C."/>
            <person name="Boschi S."/>
            <person name="Funari R."/>
            <person name="Cardaioli E."/>
            <person name="Iannotti N."/>
            <person name="Marturano G."/>
            <person name="Paoli F."/>
            <person name="Bruttini M."/>
            <person name="Carapelli A."/>
            <person name="Frati F."/>
            <person name="Nardi F."/>
        </authorList>
    </citation>
    <scope>NUCLEOTIDE SEQUENCE [LARGE SCALE GENOMIC DNA]</scope>
    <source>
        <strain evidence="14">DMR45628</strain>
    </source>
</reference>
<evidence type="ECO:0000313" key="15">
    <source>
        <dbReference type="Proteomes" id="UP001458880"/>
    </source>
</evidence>
<feature type="compositionally biased region" description="Polar residues" evidence="13">
    <location>
        <begin position="455"/>
        <end position="485"/>
    </location>
</feature>
<dbReference type="AlphaFoldDB" id="A0AAW1L830"/>
<evidence type="ECO:0000256" key="6">
    <source>
        <dbReference type="ARBA" id="ARBA00022794"/>
    </source>
</evidence>
<organism evidence="14 15">
    <name type="scientific">Popillia japonica</name>
    <name type="common">Japanese beetle</name>
    <dbReference type="NCBI Taxonomy" id="7064"/>
    <lineage>
        <taxon>Eukaryota</taxon>
        <taxon>Metazoa</taxon>
        <taxon>Ecdysozoa</taxon>
        <taxon>Arthropoda</taxon>
        <taxon>Hexapoda</taxon>
        <taxon>Insecta</taxon>
        <taxon>Pterygota</taxon>
        <taxon>Neoptera</taxon>
        <taxon>Endopterygota</taxon>
        <taxon>Coleoptera</taxon>
        <taxon>Polyphaga</taxon>
        <taxon>Scarabaeiformia</taxon>
        <taxon>Scarabaeidae</taxon>
        <taxon>Rutelinae</taxon>
        <taxon>Popillia</taxon>
    </lineage>
</organism>
<dbReference type="FunFam" id="3.80.10.10:FF:000165">
    <property type="entry name" value="Centrosomal protein of 97 kDa"/>
    <property type="match status" value="1"/>
</dbReference>
<dbReference type="GO" id="GO:0030030">
    <property type="term" value="P:cell projection organization"/>
    <property type="evidence" value="ECO:0007669"/>
    <property type="project" value="UniProtKB-KW"/>
</dbReference>
<keyword evidence="7" id="KW-0206">Cytoskeleton</keyword>
<keyword evidence="3" id="KW-0963">Cytoplasm</keyword>
<evidence type="ECO:0000256" key="13">
    <source>
        <dbReference type="SAM" id="MobiDB-lite"/>
    </source>
</evidence>
<keyword evidence="8" id="KW-0539">Nucleus</keyword>
<evidence type="ECO:0000256" key="5">
    <source>
        <dbReference type="ARBA" id="ARBA00022737"/>
    </source>
</evidence>
<protein>
    <recommendedName>
        <fullName evidence="11">Centrosomal protein of 97 kDa</fullName>
    </recommendedName>
    <alternativeName>
        <fullName evidence="12">Leucine-rich repeat and IQ domain-containing protein 2</fullName>
    </alternativeName>
</protein>
<accession>A0AAW1L830</accession>
<dbReference type="PANTHER" id="PTHR10552:SF6">
    <property type="entry name" value="U2 SMALL NUCLEAR RIBONUCLEOPROTEIN A"/>
    <property type="match status" value="1"/>
</dbReference>
<keyword evidence="5" id="KW-0677">Repeat</keyword>
<sequence>MENSLETFDLSGKKLKKLHKPSATESQVTTLILDDNELQRLDNIDSFIKVQKLSAVRNQLLRMHGVCRLHALHTLNLANNGILTIEGLKDLIHLKCLNLAKNNIKTIEHLNTNINLEHLDLSENSITHIVDMSFLKNLKELLLHNNKIGHLRQCDRFLPSSLVTLTLASNNISDLNEISQLVNLVDLKSISLANNPCVTMTGHKIGFDYRPFVINWCMNVQVIDGYVVDAIESLRGEWLYSQGRGRHFRVGDQQELGQYLASVCPLTGEQLETEEDRKLRLILSKAQHHQQQLREQSETPIPSPMSRKKVYGARNSPKTNVSRLGNKPKSPDRMATSCYNSSNIMESSILMTQSLDPTILGQSVSSKYSTDTNKDSTTNGLIERCLDDSELINSPLQALSKLVPVPESLMSPDYRPSPLSSRISIPSTIPTPVSRNNSPKVVQPVKSPKVVRANISKSRSNLIDNKRNSPSPVRSRKIQQINSQNLREKHQEQSPILSRTLHPALKKSLSSEDESEVCDAKLQSIHSKVEEKRHKEETAVNDNVDVKTEKAAICIQKMWRGYYTRNCDKDVQQLYRSLQARRADEYIQKLANDMESTKAALESERKIQMLQMQAINALWKKVSAIQPEGGDSQNTVSVSNSTSATINNTEIVKDLAQTCNVLQNQIQQLQGSMQDIVKFMTIFSQVPGVNQQLKEHATATQTEIVAVHTPQVGCAYVHVSRDQRLQDPHEAYEEDKLKEGLAMQDARMCTYQEIRDCKIRMKHMKKTS</sequence>
<evidence type="ECO:0000256" key="10">
    <source>
        <dbReference type="ARBA" id="ARBA00058656"/>
    </source>
</evidence>
<feature type="compositionally biased region" description="Low complexity" evidence="13">
    <location>
        <begin position="416"/>
        <end position="451"/>
    </location>
</feature>
<gene>
    <name evidence="14" type="ORF">QE152_g14122</name>
</gene>
<comment type="subcellular location">
    <subcellularLocation>
        <location evidence="2">Cytoplasm</location>
        <location evidence="2">Cytoskeleton</location>
        <location evidence="2">Microtubule organizing center</location>
        <location evidence="2">Centrosome</location>
    </subcellularLocation>
    <subcellularLocation>
        <location evidence="1">Nucleus</location>
    </subcellularLocation>
</comment>
<feature type="region of interest" description="Disordered" evidence="13">
    <location>
        <begin position="413"/>
        <end position="501"/>
    </location>
</feature>
<dbReference type="PANTHER" id="PTHR10552">
    <property type="entry name" value="U2 SMALL NUCLEAR RIBONUCLEOPROTEIN A"/>
    <property type="match status" value="1"/>
</dbReference>
<dbReference type="GO" id="GO:0030620">
    <property type="term" value="F:U2 snRNA binding"/>
    <property type="evidence" value="ECO:0007669"/>
    <property type="project" value="InterPro"/>
</dbReference>
<comment type="similarity">
    <text evidence="9">Belongs to the U2 small nuclear ribonucleoprotein A family.</text>
</comment>
<dbReference type="InterPro" id="IPR001611">
    <property type="entry name" value="Leu-rich_rpt"/>
</dbReference>
<keyword evidence="6" id="KW-0970">Cilium biogenesis/degradation</keyword>
<dbReference type="InterPro" id="IPR044640">
    <property type="entry name" value="RU2A"/>
</dbReference>
<evidence type="ECO:0000256" key="4">
    <source>
        <dbReference type="ARBA" id="ARBA00022614"/>
    </source>
</evidence>
<dbReference type="Gene3D" id="3.80.10.10">
    <property type="entry name" value="Ribonuclease Inhibitor"/>
    <property type="match status" value="2"/>
</dbReference>
<feature type="region of interest" description="Disordered" evidence="13">
    <location>
        <begin position="287"/>
        <end position="334"/>
    </location>
</feature>
<dbReference type="Gene3D" id="1.20.5.190">
    <property type="match status" value="1"/>
</dbReference>
<evidence type="ECO:0000256" key="3">
    <source>
        <dbReference type="ARBA" id="ARBA00022490"/>
    </source>
</evidence>
<name>A0AAW1L830_POPJA</name>
<dbReference type="SMART" id="SM00365">
    <property type="entry name" value="LRR_SD22"/>
    <property type="match status" value="6"/>
</dbReference>
<dbReference type="PROSITE" id="PS51450">
    <property type="entry name" value="LRR"/>
    <property type="match status" value="4"/>
</dbReference>
<keyword evidence="4" id="KW-0433">Leucine-rich repeat</keyword>
<dbReference type="Proteomes" id="UP001458880">
    <property type="component" value="Unassembled WGS sequence"/>
</dbReference>
<evidence type="ECO:0000256" key="2">
    <source>
        <dbReference type="ARBA" id="ARBA00004300"/>
    </source>
</evidence>
<feature type="compositionally biased region" description="Polar residues" evidence="13">
    <location>
        <begin position="289"/>
        <end position="300"/>
    </location>
</feature>
<dbReference type="Pfam" id="PF14580">
    <property type="entry name" value="LRR_9"/>
    <property type="match status" value="1"/>
</dbReference>
<dbReference type="GO" id="GO:0005634">
    <property type="term" value="C:nucleus"/>
    <property type="evidence" value="ECO:0007669"/>
    <property type="project" value="UniProtKB-SubCell"/>
</dbReference>